<evidence type="ECO:0000313" key="3">
    <source>
        <dbReference type="EMBL" id="TRM56250.1"/>
    </source>
</evidence>
<dbReference type="Pfam" id="PF02311">
    <property type="entry name" value="AraC_binding"/>
    <property type="match status" value="1"/>
</dbReference>
<dbReference type="SUPFAM" id="SSF51182">
    <property type="entry name" value="RmlC-like cupins"/>
    <property type="match status" value="1"/>
</dbReference>
<accession>A0A550BUP0</accession>
<keyword evidence="4" id="KW-1185">Reference proteome</keyword>
<dbReference type="Proteomes" id="UP000320762">
    <property type="component" value="Unassembled WGS sequence"/>
</dbReference>
<comment type="caution">
    <text evidence="3">The sequence shown here is derived from an EMBL/GenBank/DDBJ whole genome shotgun (WGS) entry which is preliminary data.</text>
</comment>
<dbReference type="STRING" id="97359.A0A550BUP0"/>
<evidence type="ECO:0000259" key="2">
    <source>
        <dbReference type="Pfam" id="PF02311"/>
    </source>
</evidence>
<dbReference type="InterPro" id="IPR047121">
    <property type="entry name" value="YjiB-like"/>
</dbReference>
<evidence type="ECO:0000256" key="1">
    <source>
        <dbReference type="ARBA" id="ARBA00023125"/>
    </source>
</evidence>
<feature type="domain" description="AraC-type arabinose-binding/dimerisation" evidence="2">
    <location>
        <begin position="92"/>
        <end position="170"/>
    </location>
</feature>
<dbReference type="AlphaFoldDB" id="A0A550BUP0"/>
<proteinExistence type="predicted"/>
<protein>
    <recommendedName>
        <fullName evidence="2">AraC-type arabinose-binding/dimerisation domain-containing protein</fullName>
    </recommendedName>
</protein>
<name>A0A550BUP0_9AGAR</name>
<dbReference type="CDD" id="cd02219">
    <property type="entry name" value="cupin_YjlB-like"/>
    <property type="match status" value="1"/>
</dbReference>
<keyword evidence="1" id="KW-0238">DNA-binding</keyword>
<organism evidence="3 4">
    <name type="scientific">Schizophyllum amplum</name>
    <dbReference type="NCBI Taxonomy" id="97359"/>
    <lineage>
        <taxon>Eukaryota</taxon>
        <taxon>Fungi</taxon>
        <taxon>Dikarya</taxon>
        <taxon>Basidiomycota</taxon>
        <taxon>Agaricomycotina</taxon>
        <taxon>Agaricomycetes</taxon>
        <taxon>Agaricomycetidae</taxon>
        <taxon>Agaricales</taxon>
        <taxon>Schizophyllaceae</taxon>
        <taxon>Schizophyllum</taxon>
    </lineage>
</organism>
<reference evidence="3 4" key="1">
    <citation type="journal article" date="2019" name="New Phytol.">
        <title>Comparative genomics reveals unique wood-decay strategies and fruiting body development in the Schizophyllaceae.</title>
        <authorList>
            <person name="Almasi E."/>
            <person name="Sahu N."/>
            <person name="Krizsan K."/>
            <person name="Balint B."/>
            <person name="Kovacs G.M."/>
            <person name="Kiss B."/>
            <person name="Cseklye J."/>
            <person name="Drula E."/>
            <person name="Henrissat B."/>
            <person name="Nagy I."/>
            <person name="Chovatia M."/>
            <person name="Adam C."/>
            <person name="LaButti K."/>
            <person name="Lipzen A."/>
            <person name="Riley R."/>
            <person name="Grigoriev I.V."/>
            <person name="Nagy L.G."/>
        </authorList>
    </citation>
    <scope>NUCLEOTIDE SEQUENCE [LARGE SCALE GENOMIC DNA]</scope>
    <source>
        <strain evidence="3 4">NL-1724</strain>
    </source>
</reference>
<evidence type="ECO:0000313" key="4">
    <source>
        <dbReference type="Proteomes" id="UP000320762"/>
    </source>
</evidence>
<dbReference type="PANTHER" id="PTHR36448">
    <property type="entry name" value="BLR7373 PROTEIN"/>
    <property type="match status" value="1"/>
</dbReference>
<dbReference type="GO" id="GO:0006355">
    <property type="term" value="P:regulation of DNA-templated transcription"/>
    <property type="evidence" value="ECO:0007669"/>
    <property type="project" value="InterPro"/>
</dbReference>
<dbReference type="GO" id="GO:0003677">
    <property type="term" value="F:DNA binding"/>
    <property type="evidence" value="ECO:0007669"/>
    <property type="project" value="UniProtKB-KW"/>
</dbReference>
<dbReference type="InterPro" id="IPR011051">
    <property type="entry name" value="RmlC_Cupin_sf"/>
</dbReference>
<gene>
    <name evidence="3" type="ORF">BD626DRAFT_520485</name>
</gene>
<dbReference type="InterPro" id="IPR003313">
    <property type="entry name" value="AraC-bd"/>
</dbReference>
<dbReference type="Gene3D" id="2.60.120.10">
    <property type="entry name" value="Jelly Rolls"/>
    <property type="match status" value="1"/>
</dbReference>
<dbReference type="EMBL" id="VDMD01000077">
    <property type="protein sequence ID" value="TRM56250.1"/>
    <property type="molecule type" value="Genomic_DNA"/>
</dbReference>
<sequence>MSSLRLLSPSSVKSHVLNIPTKGAFPNSSPSGLPAVFYHPFENSTDAPGTQADGALATTESQASPLDPSDIEQLVSKNGFEPSWRYGMFPFDHYHSNVHELLIPYKGTATLMLGTTTTLSVQPGDALLLPAGMAHRCVESSSDYSMVGSYPRGASQWDTCRGGEQGAEERIRSLGKTGVEVDPVYGQKGETPVGDAWGL</sequence>
<dbReference type="OrthoDB" id="2446447at2759"/>
<dbReference type="InterPro" id="IPR014710">
    <property type="entry name" value="RmlC-like_jellyroll"/>
</dbReference>
<dbReference type="PANTHER" id="PTHR36448:SF2">
    <property type="entry name" value="CUPIN TYPE-1 DOMAIN-CONTAINING PROTEIN"/>
    <property type="match status" value="1"/>
</dbReference>